<dbReference type="STRING" id="4155.A0A022S1Y4"/>
<evidence type="ECO:0000313" key="3">
    <source>
        <dbReference type="Proteomes" id="UP000030748"/>
    </source>
</evidence>
<dbReference type="AlphaFoldDB" id="A0A022S1Y4"/>
<protein>
    <submittedName>
        <fullName evidence="2">Uncharacterized protein</fullName>
    </submittedName>
</protein>
<dbReference type="PhylomeDB" id="A0A022S1Y4"/>
<dbReference type="Proteomes" id="UP000030748">
    <property type="component" value="Unassembled WGS sequence"/>
</dbReference>
<dbReference type="eggNOG" id="ENOG502S2P8">
    <property type="taxonomic scope" value="Eukaryota"/>
</dbReference>
<accession>A0A022S1Y4</accession>
<dbReference type="PANTHER" id="PTHR35985:SF1">
    <property type="entry name" value="OS07G0675200 PROTEIN"/>
    <property type="match status" value="1"/>
</dbReference>
<sequence>MQSKLAATAVNFSRIVLFGPKRLFLGQRLGCATTTGRTADPALHSVEPEDVYPTEAIEDEKLRHRPENEPTGNGSDPYVPQKSPIDSAPKLESTGIGPRTNPIAQQKRRRSTENCTKIDDVSCAGIDGSPWPEEADRKAEREEQAADNKDYFKHHRASPLSEIEIADTRGMIAKASGGTAQSKTFGYEWSGGIMGWRPEQLDSAEDSLRRATEIFKWNAVRGDPDSPHGRVLRELRGEYW</sequence>
<feature type="compositionally biased region" description="Basic and acidic residues" evidence="1">
    <location>
        <begin position="134"/>
        <end position="147"/>
    </location>
</feature>
<dbReference type="PANTHER" id="PTHR35985">
    <property type="entry name" value="OS07G0675200 PROTEIN"/>
    <property type="match status" value="1"/>
</dbReference>
<dbReference type="EMBL" id="KI630171">
    <property type="protein sequence ID" value="EYU46777.1"/>
    <property type="molecule type" value="Genomic_DNA"/>
</dbReference>
<feature type="compositionally biased region" description="Acidic residues" evidence="1">
    <location>
        <begin position="48"/>
        <end position="58"/>
    </location>
</feature>
<feature type="region of interest" description="Disordered" evidence="1">
    <location>
        <begin position="35"/>
        <end position="147"/>
    </location>
</feature>
<organism evidence="2 3">
    <name type="scientific">Erythranthe guttata</name>
    <name type="common">Yellow monkey flower</name>
    <name type="synonym">Mimulus guttatus</name>
    <dbReference type="NCBI Taxonomy" id="4155"/>
    <lineage>
        <taxon>Eukaryota</taxon>
        <taxon>Viridiplantae</taxon>
        <taxon>Streptophyta</taxon>
        <taxon>Embryophyta</taxon>
        <taxon>Tracheophyta</taxon>
        <taxon>Spermatophyta</taxon>
        <taxon>Magnoliopsida</taxon>
        <taxon>eudicotyledons</taxon>
        <taxon>Gunneridae</taxon>
        <taxon>Pentapetalae</taxon>
        <taxon>asterids</taxon>
        <taxon>lamiids</taxon>
        <taxon>Lamiales</taxon>
        <taxon>Phrymaceae</taxon>
        <taxon>Erythranthe</taxon>
    </lineage>
</organism>
<name>A0A022S1Y4_ERYGU</name>
<gene>
    <name evidence="2" type="ORF">MIMGU_mgv1a024267mg</name>
</gene>
<keyword evidence="3" id="KW-1185">Reference proteome</keyword>
<reference evidence="2 3" key="1">
    <citation type="journal article" date="2013" name="Proc. Natl. Acad. Sci. U.S.A.">
        <title>Fine-scale variation in meiotic recombination in Mimulus inferred from population shotgun sequencing.</title>
        <authorList>
            <person name="Hellsten U."/>
            <person name="Wright K.M."/>
            <person name="Jenkins J."/>
            <person name="Shu S."/>
            <person name="Yuan Y."/>
            <person name="Wessler S.R."/>
            <person name="Schmutz J."/>
            <person name="Willis J.H."/>
            <person name="Rokhsar D.S."/>
        </authorList>
    </citation>
    <scope>NUCLEOTIDE SEQUENCE [LARGE SCALE GENOMIC DNA]</scope>
    <source>
        <strain evidence="3">cv. DUN x IM62</strain>
    </source>
</reference>
<proteinExistence type="predicted"/>
<evidence type="ECO:0000256" key="1">
    <source>
        <dbReference type="SAM" id="MobiDB-lite"/>
    </source>
</evidence>
<feature type="compositionally biased region" description="Basic and acidic residues" evidence="1">
    <location>
        <begin position="59"/>
        <end position="68"/>
    </location>
</feature>
<evidence type="ECO:0000313" key="2">
    <source>
        <dbReference type="EMBL" id="EYU46777.1"/>
    </source>
</evidence>